<dbReference type="Pfam" id="PF19300">
    <property type="entry name" value="BPD_transp_1_N"/>
    <property type="match status" value="1"/>
</dbReference>
<dbReference type="eggNOG" id="COG0601">
    <property type="taxonomic scope" value="Bacteria"/>
</dbReference>
<dbReference type="Proteomes" id="UP000076404">
    <property type="component" value="Chromosome"/>
</dbReference>
<dbReference type="RefSeq" id="WP_026849772.1">
    <property type="nucleotide sequence ID" value="NZ_CP011454.1"/>
</dbReference>
<dbReference type="Gene3D" id="1.10.3720.10">
    <property type="entry name" value="MetI-like"/>
    <property type="match status" value="1"/>
</dbReference>
<keyword evidence="4 7" id="KW-0812">Transmembrane</keyword>
<evidence type="ECO:0000256" key="6">
    <source>
        <dbReference type="ARBA" id="ARBA00023136"/>
    </source>
</evidence>
<dbReference type="InterPro" id="IPR045621">
    <property type="entry name" value="BPD_transp_1_N"/>
</dbReference>
<evidence type="ECO:0000256" key="2">
    <source>
        <dbReference type="ARBA" id="ARBA00022448"/>
    </source>
</evidence>
<feature type="transmembrane region" description="Helical" evidence="7">
    <location>
        <begin position="292"/>
        <end position="318"/>
    </location>
</feature>
<comment type="similarity">
    <text evidence="7">Belongs to the binding-protein-dependent transport system permease family.</text>
</comment>
<dbReference type="PANTHER" id="PTHR43163">
    <property type="entry name" value="DIPEPTIDE TRANSPORT SYSTEM PERMEASE PROTEIN DPPB-RELATED"/>
    <property type="match status" value="1"/>
</dbReference>
<dbReference type="GO" id="GO:0005886">
    <property type="term" value="C:plasma membrane"/>
    <property type="evidence" value="ECO:0007669"/>
    <property type="project" value="UniProtKB-SubCell"/>
</dbReference>
<dbReference type="SUPFAM" id="SSF161098">
    <property type="entry name" value="MetI-like"/>
    <property type="match status" value="1"/>
</dbReference>
<dbReference type="OrthoDB" id="9805855at2"/>
<dbReference type="EMBL" id="CP011454">
    <property type="protein sequence ID" value="AMW05147.1"/>
    <property type="molecule type" value="Genomic_DNA"/>
</dbReference>
<dbReference type="AlphaFoldDB" id="A0A143BJB0"/>
<feature type="transmembrane region" description="Helical" evidence="7">
    <location>
        <begin position="192"/>
        <end position="211"/>
    </location>
</feature>
<keyword evidence="10" id="KW-1185">Reference proteome</keyword>
<evidence type="ECO:0000256" key="3">
    <source>
        <dbReference type="ARBA" id="ARBA00022475"/>
    </source>
</evidence>
<dbReference type="GO" id="GO:0055085">
    <property type="term" value="P:transmembrane transport"/>
    <property type="evidence" value="ECO:0007669"/>
    <property type="project" value="InterPro"/>
</dbReference>
<keyword evidence="6 7" id="KW-0472">Membrane</keyword>
<dbReference type="PROSITE" id="PS50928">
    <property type="entry name" value="ABC_TM1"/>
    <property type="match status" value="1"/>
</dbReference>
<feature type="transmembrane region" description="Helical" evidence="7">
    <location>
        <begin position="250"/>
        <end position="272"/>
    </location>
</feature>
<keyword evidence="2 7" id="KW-0813">Transport</keyword>
<accession>A0A143BJB0</accession>
<evidence type="ECO:0000313" key="10">
    <source>
        <dbReference type="Proteomes" id="UP000076404"/>
    </source>
</evidence>
<feature type="domain" description="ABC transmembrane type-1" evidence="8">
    <location>
        <begin position="94"/>
        <end position="311"/>
    </location>
</feature>
<evidence type="ECO:0000256" key="5">
    <source>
        <dbReference type="ARBA" id="ARBA00022989"/>
    </source>
</evidence>
<keyword evidence="5 7" id="KW-1133">Transmembrane helix</keyword>
<dbReference type="InterPro" id="IPR000515">
    <property type="entry name" value="MetI-like"/>
</dbReference>
<gene>
    <name evidence="9" type="ORF">GEMMAAP_10600</name>
</gene>
<dbReference type="PANTHER" id="PTHR43163:SF6">
    <property type="entry name" value="DIPEPTIDE TRANSPORT SYSTEM PERMEASE PROTEIN DPPB-RELATED"/>
    <property type="match status" value="1"/>
</dbReference>
<dbReference type="STRING" id="1379270.GEMMAAP_10600"/>
<reference evidence="9 10" key="1">
    <citation type="journal article" date="2014" name="Proc. Natl. Acad. Sci. U.S.A.">
        <title>Functional type 2 photosynthetic reaction centers found in the rare bacterial phylum Gemmatimonadetes.</title>
        <authorList>
            <person name="Zeng Y."/>
            <person name="Feng F."/>
            <person name="Medova H."/>
            <person name="Dean J."/>
            <person name="Koblizek M."/>
        </authorList>
    </citation>
    <scope>NUCLEOTIDE SEQUENCE [LARGE SCALE GENOMIC DNA]</scope>
    <source>
        <strain evidence="9 10">AP64</strain>
    </source>
</reference>
<feature type="transmembrane region" description="Helical" evidence="7">
    <location>
        <begin position="130"/>
        <end position="154"/>
    </location>
</feature>
<feature type="transmembrane region" description="Helical" evidence="7">
    <location>
        <begin position="94"/>
        <end position="118"/>
    </location>
</feature>
<evidence type="ECO:0000259" key="8">
    <source>
        <dbReference type="PROSITE" id="PS50928"/>
    </source>
</evidence>
<dbReference type="InterPro" id="IPR035906">
    <property type="entry name" value="MetI-like_sf"/>
</dbReference>
<name>A0A143BJB0_9BACT</name>
<organism evidence="9 10">
    <name type="scientific">Gemmatimonas phototrophica</name>
    <dbReference type="NCBI Taxonomy" id="1379270"/>
    <lineage>
        <taxon>Bacteria</taxon>
        <taxon>Pseudomonadati</taxon>
        <taxon>Gemmatimonadota</taxon>
        <taxon>Gemmatimonadia</taxon>
        <taxon>Gemmatimonadales</taxon>
        <taxon>Gemmatimonadaceae</taxon>
        <taxon>Gemmatimonas</taxon>
    </lineage>
</organism>
<dbReference type="Pfam" id="PF00528">
    <property type="entry name" value="BPD_transp_1"/>
    <property type="match status" value="1"/>
</dbReference>
<proteinExistence type="inferred from homology"/>
<dbReference type="CDD" id="cd06261">
    <property type="entry name" value="TM_PBP2"/>
    <property type="match status" value="1"/>
</dbReference>
<evidence type="ECO:0000313" key="9">
    <source>
        <dbReference type="EMBL" id="AMW05147.1"/>
    </source>
</evidence>
<protein>
    <recommendedName>
        <fullName evidence="8">ABC transmembrane type-1 domain-containing protein</fullName>
    </recommendedName>
</protein>
<evidence type="ECO:0000256" key="7">
    <source>
        <dbReference type="RuleBase" id="RU363032"/>
    </source>
</evidence>
<keyword evidence="3" id="KW-1003">Cell membrane</keyword>
<evidence type="ECO:0000256" key="4">
    <source>
        <dbReference type="ARBA" id="ARBA00022692"/>
    </source>
</evidence>
<reference evidence="9 10" key="2">
    <citation type="journal article" date="2016" name="Environ. Microbiol. Rep.">
        <title>Metagenomic evidence for the presence of phototrophic Gemmatimonadetes bacteria in diverse environments.</title>
        <authorList>
            <person name="Zeng Y."/>
            <person name="Baumbach J."/>
            <person name="Barbosa E.G."/>
            <person name="Azevedo V."/>
            <person name="Zhang C."/>
            <person name="Koblizek M."/>
        </authorList>
    </citation>
    <scope>NUCLEOTIDE SEQUENCE [LARGE SCALE GENOMIC DNA]</scope>
    <source>
        <strain evidence="9 10">AP64</strain>
    </source>
</reference>
<evidence type="ECO:0000256" key="1">
    <source>
        <dbReference type="ARBA" id="ARBA00004651"/>
    </source>
</evidence>
<comment type="subcellular location">
    <subcellularLocation>
        <location evidence="1 7">Cell membrane</location>
        <topology evidence="1 7">Multi-pass membrane protein</topology>
    </subcellularLocation>
</comment>
<dbReference type="KEGG" id="gph:GEMMAAP_10600"/>
<sequence length="324" mass="34477">MRRISLRVLDALLLLWLVTTLTFALLHLAPGDPATLLIAPTATADEAAQLRATLGLDASLPVQYARWIGGLLRGDLGTSLVRSLPVRTVIAESLPISVFLGGISLLISFVLGTVAGLVQALRVGPRADRWLSLISVTVYAAPSFWLALALVALFTSGVAVLGLPDGVRLPAFGMQSPSSGGTADWSDRWRHAVLPLLVLSIPGAAGVARYARQTLRTAASAPYVTSAYARGLSRARVEWRYILRSALTPLVVLLGLTLPGVIAGSVFVEQVFAWPGLGRAMLSAIGARDYPVVLGLTLVYAGTVVLANLLADLALWWLDPRRRH</sequence>